<dbReference type="InterPro" id="IPR036291">
    <property type="entry name" value="NAD(P)-bd_dom_sf"/>
</dbReference>
<evidence type="ECO:0000256" key="1">
    <source>
        <dbReference type="ARBA" id="ARBA00006484"/>
    </source>
</evidence>
<keyword evidence="4" id="KW-0472">Membrane</keyword>
<gene>
    <name evidence="5" type="ORF">A3843_01210</name>
</gene>
<dbReference type="EMBL" id="LVVZ01000003">
    <property type="protein sequence ID" value="OKL45775.1"/>
    <property type="molecule type" value="Genomic_DNA"/>
</dbReference>
<dbReference type="AlphaFoldDB" id="A0A1U7JM35"/>
<dbReference type="PANTHER" id="PTHR44196">
    <property type="entry name" value="DEHYDROGENASE/REDUCTASE SDR FAMILY MEMBER 7B"/>
    <property type="match status" value="1"/>
</dbReference>
<dbReference type="Gene3D" id="3.40.50.720">
    <property type="entry name" value="NAD(P)-binding Rossmann-like Domain"/>
    <property type="match status" value="1"/>
</dbReference>
<evidence type="ECO:0000256" key="2">
    <source>
        <dbReference type="ARBA" id="ARBA00023002"/>
    </source>
</evidence>
<dbReference type="PRINTS" id="PR00080">
    <property type="entry name" value="SDRFAMILY"/>
</dbReference>
<dbReference type="PANTHER" id="PTHR44196:SF1">
    <property type="entry name" value="DEHYDROGENASE_REDUCTASE SDR FAMILY MEMBER 7B"/>
    <property type="match status" value="1"/>
</dbReference>
<reference evidence="5 6" key="1">
    <citation type="submission" date="2016-03" db="EMBL/GenBank/DDBJ databases">
        <title>Genome sequence of Nesiotobacter sp. nov., a moderately halophilic alphaproteobacterium isolated from the Yellow Sea, China.</title>
        <authorList>
            <person name="Zhang G."/>
            <person name="Zhang R."/>
        </authorList>
    </citation>
    <scope>NUCLEOTIDE SEQUENCE [LARGE SCALE GENOMIC DNA]</scope>
    <source>
        <strain evidence="5 6">WB1-6</strain>
    </source>
</reference>
<dbReference type="GO" id="GO:0016491">
    <property type="term" value="F:oxidoreductase activity"/>
    <property type="evidence" value="ECO:0007669"/>
    <property type="project" value="UniProtKB-KW"/>
</dbReference>
<sequence length="260" mass="28268">MHRERKNPRNIAVTGASSGLGRALAMHYAKEGARLFLTGRNMARLQETRLACEQAASDVHVSALDLREPAPVKKWIDEIERQSPIDVLIANAGVTGTHERNGAIETAETAQLQIATNLGGAVNLVTSAAPHMQARGCGTIVLVSSLAGLQPIADGPAYGASKAGIIAYGEAMRQYLADYGVFLSVVCPGYIKTPMADQYKSWRPLELTAERAAEKIARAADRRRALYAFPFALALSIRLGLLLPWQLRKNASRKFNYIRD</sequence>
<dbReference type="Proteomes" id="UP000185783">
    <property type="component" value="Unassembled WGS sequence"/>
</dbReference>
<dbReference type="PRINTS" id="PR00081">
    <property type="entry name" value="GDHRDH"/>
</dbReference>
<dbReference type="GO" id="GO:0016020">
    <property type="term" value="C:membrane"/>
    <property type="evidence" value="ECO:0007669"/>
    <property type="project" value="TreeGrafter"/>
</dbReference>
<evidence type="ECO:0000313" key="6">
    <source>
        <dbReference type="Proteomes" id="UP000185783"/>
    </source>
</evidence>
<keyword evidence="2" id="KW-0560">Oxidoreductase</keyword>
<accession>A0A1U7JM35</accession>
<dbReference type="InterPro" id="IPR020904">
    <property type="entry name" value="Sc_DH/Rdtase_CS"/>
</dbReference>
<comment type="caution">
    <text evidence="5">The sequence shown here is derived from an EMBL/GenBank/DDBJ whole genome shotgun (WGS) entry which is preliminary data.</text>
</comment>
<proteinExistence type="inferred from homology"/>
<dbReference type="RefSeq" id="WP_028482066.1">
    <property type="nucleotide sequence ID" value="NZ_LVVZ01000003.1"/>
</dbReference>
<feature type="transmembrane region" description="Helical" evidence="4">
    <location>
        <begin position="225"/>
        <end position="247"/>
    </location>
</feature>
<dbReference type="STRING" id="197461.A3843_01210"/>
<name>A0A1U7JM35_9HYPH</name>
<evidence type="ECO:0000256" key="3">
    <source>
        <dbReference type="RuleBase" id="RU000363"/>
    </source>
</evidence>
<comment type="similarity">
    <text evidence="1 3">Belongs to the short-chain dehydrogenases/reductases (SDR) family.</text>
</comment>
<keyword evidence="4" id="KW-0812">Transmembrane</keyword>
<evidence type="ECO:0000313" key="5">
    <source>
        <dbReference type="EMBL" id="OKL45775.1"/>
    </source>
</evidence>
<keyword evidence="4" id="KW-1133">Transmembrane helix</keyword>
<dbReference type="SUPFAM" id="SSF51735">
    <property type="entry name" value="NAD(P)-binding Rossmann-fold domains"/>
    <property type="match status" value="1"/>
</dbReference>
<organism evidence="5 6">
    <name type="scientific">Pseudovibrio exalbescens</name>
    <dbReference type="NCBI Taxonomy" id="197461"/>
    <lineage>
        <taxon>Bacteria</taxon>
        <taxon>Pseudomonadati</taxon>
        <taxon>Pseudomonadota</taxon>
        <taxon>Alphaproteobacteria</taxon>
        <taxon>Hyphomicrobiales</taxon>
        <taxon>Stappiaceae</taxon>
        <taxon>Pseudovibrio</taxon>
    </lineage>
</organism>
<dbReference type="InterPro" id="IPR002347">
    <property type="entry name" value="SDR_fam"/>
</dbReference>
<evidence type="ECO:0000256" key="4">
    <source>
        <dbReference type="SAM" id="Phobius"/>
    </source>
</evidence>
<dbReference type="Pfam" id="PF00106">
    <property type="entry name" value="adh_short"/>
    <property type="match status" value="1"/>
</dbReference>
<protein>
    <submittedName>
        <fullName evidence="5">Short-chain dehydrogenase</fullName>
    </submittedName>
</protein>
<dbReference type="PROSITE" id="PS00061">
    <property type="entry name" value="ADH_SHORT"/>
    <property type="match status" value="1"/>
</dbReference>
<keyword evidence="6" id="KW-1185">Reference proteome</keyword>